<keyword evidence="5 7" id="KW-0508">mRNA splicing</keyword>
<dbReference type="SMART" id="SM00443">
    <property type="entry name" value="G_patch"/>
    <property type="match status" value="1"/>
</dbReference>
<keyword evidence="10" id="KW-1185">Reference proteome</keyword>
<dbReference type="Pfam" id="PF12457">
    <property type="entry name" value="TIP_N"/>
    <property type="match status" value="1"/>
</dbReference>
<organism evidence="10 11">
    <name type="scientific">Frankliniella occidentalis</name>
    <name type="common">Western flower thrips</name>
    <name type="synonym">Euthrips occidentalis</name>
    <dbReference type="NCBI Taxonomy" id="133901"/>
    <lineage>
        <taxon>Eukaryota</taxon>
        <taxon>Metazoa</taxon>
        <taxon>Ecdysozoa</taxon>
        <taxon>Arthropoda</taxon>
        <taxon>Hexapoda</taxon>
        <taxon>Insecta</taxon>
        <taxon>Pterygota</taxon>
        <taxon>Neoptera</taxon>
        <taxon>Paraneoptera</taxon>
        <taxon>Thysanoptera</taxon>
        <taxon>Terebrantia</taxon>
        <taxon>Thripoidea</taxon>
        <taxon>Thripidae</taxon>
        <taxon>Frankliniella</taxon>
    </lineage>
</organism>
<evidence type="ECO:0000256" key="2">
    <source>
        <dbReference type="ARBA" id="ARBA00010900"/>
    </source>
</evidence>
<feature type="region of interest" description="Disordered" evidence="8">
    <location>
        <begin position="23"/>
        <end position="152"/>
    </location>
</feature>
<reference evidence="11" key="1">
    <citation type="submission" date="2025-08" db="UniProtKB">
        <authorList>
            <consortium name="RefSeq"/>
        </authorList>
    </citation>
    <scope>IDENTIFICATION</scope>
    <source>
        <tissue evidence="11">Whole organism</tissue>
    </source>
</reference>
<dbReference type="Proteomes" id="UP000504606">
    <property type="component" value="Unplaced"/>
</dbReference>
<evidence type="ECO:0000256" key="3">
    <source>
        <dbReference type="ARBA" id="ARBA00022664"/>
    </source>
</evidence>
<keyword evidence="6 7" id="KW-0539">Nucleus</keyword>
<dbReference type="Pfam" id="PF07842">
    <property type="entry name" value="GCFC"/>
    <property type="match status" value="1"/>
</dbReference>
<dbReference type="InterPro" id="IPR022159">
    <property type="entry name" value="STIP/TFIP11_N"/>
</dbReference>
<evidence type="ECO:0000256" key="5">
    <source>
        <dbReference type="ARBA" id="ARBA00023187"/>
    </source>
</evidence>
<dbReference type="GO" id="GO:0003676">
    <property type="term" value="F:nucleic acid binding"/>
    <property type="evidence" value="ECO:0007669"/>
    <property type="project" value="InterPro"/>
</dbReference>
<dbReference type="PROSITE" id="PS50174">
    <property type="entry name" value="G_PATCH"/>
    <property type="match status" value="1"/>
</dbReference>
<feature type="compositionally biased region" description="Low complexity" evidence="8">
    <location>
        <begin position="725"/>
        <end position="737"/>
    </location>
</feature>
<dbReference type="Pfam" id="PF01585">
    <property type="entry name" value="G-patch"/>
    <property type="match status" value="1"/>
</dbReference>
<protein>
    <submittedName>
        <fullName evidence="11">Tuftelin-interacting protein 11 isoform X2</fullName>
    </submittedName>
</protein>
<evidence type="ECO:0000259" key="9">
    <source>
        <dbReference type="PROSITE" id="PS50174"/>
    </source>
</evidence>
<evidence type="ECO:0000313" key="10">
    <source>
        <dbReference type="Proteomes" id="UP000504606"/>
    </source>
</evidence>
<dbReference type="PANTHER" id="PTHR23329">
    <property type="entry name" value="TUFTELIN-INTERACTING PROTEIN 11-RELATED"/>
    <property type="match status" value="1"/>
</dbReference>
<dbReference type="GeneID" id="113206689"/>
<dbReference type="PANTHER" id="PTHR23329:SF1">
    <property type="entry name" value="TUFTELIN-INTERACTING PROTEIN 11"/>
    <property type="match status" value="1"/>
</dbReference>
<evidence type="ECO:0000256" key="1">
    <source>
        <dbReference type="ARBA" id="ARBA00004123"/>
    </source>
</evidence>
<keyword evidence="3 7" id="KW-0507">mRNA processing</keyword>
<proteinExistence type="inferred from homology"/>
<comment type="subcellular location">
    <subcellularLocation>
        <location evidence="1 7">Nucleus</location>
    </subcellularLocation>
</comment>
<name>A0A6J1SH66_FRAOC</name>
<evidence type="ECO:0000256" key="6">
    <source>
        <dbReference type="ARBA" id="ARBA00023242"/>
    </source>
</evidence>
<feature type="compositionally biased region" description="Basic and acidic residues" evidence="8">
    <location>
        <begin position="85"/>
        <end position="99"/>
    </location>
</feature>
<evidence type="ECO:0000256" key="4">
    <source>
        <dbReference type="ARBA" id="ARBA00022728"/>
    </source>
</evidence>
<dbReference type="InterPro" id="IPR000467">
    <property type="entry name" value="G_patch_dom"/>
</dbReference>
<dbReference type="InterPro" id="IPR022783">
    <property type="entry name" value="GCFC_dom"/>
</dbReference>
<evidence type="ECO:0000256" key="8">
    <source>
        <dbReference type="SAM" id="MobiDB-lite"/>
    </source>
</evidence>
<dbReference type="AlphaFoldDB" id="A0A6J1SH66"/>
<sequence length="834" mass="95915">MSDEEVERFEITDYDLDNEFNINRPRRKQSKNQQIYGIWADDSGDEGEPSSQRGGFGSRPRGRKKFDTSAPISFVAGGVQQAGKKKLEGKKGGESKKKEDDDDDDDNEDEEQSGRKFGGSSSDSDDGGRQGFGAKSNTTDIDGDIAGLRKKKFQTSSTLINKGVGNWEKHTRGIGAKLLLQMGYQPGKGLGKELQGISAPVEAHLRKGRGAIGAYGPEKVTKMADLRPELKEKIEEETEKGEGKLTQWRKEGSKSSKVKYVYKSVDEVLEDQDRGKVYKREFNELSKVKVIDMTGPQQRVLSGYHAISGPQRPVDEWETRKEKKFTNFALPELQHNLNLLVDMCEQDIIANVRKLRIAKDRTVSLEQEEQVLSQKMNQEKKQIEALETLLSIVTQLENKVLDLDQCSQAFKKLQEHHYEAYRMYDIGDLAPDILKPLFHEEMKDWNPFEHRTKFLSLFGKWRKILEKDNSAIYSNSMITMRDPYHRLVWETWMPIVRGYINTWNCRDCIPLISLLEDWMPLLPGWVMENILEQQVMPRLTLAVEEWNPLTDTIPIHTWTHPWLPLLGQRLHVSVFPIIRHKLSIALVNWHASDTSAHLMLQPWSKAFDKGDMDAFLVKNILPKLQEAMCALVINPQMQHLDQWRWVMDWEDMMPVLSMASLLDKIFFPKWLQVLTIWLNDNPDYEQVSKWYSGWKSMFSEALLLQPVIKEHFRKALDLMNRAVSNPSQPISTQQSTQETYQDPTAAAHQQRYKAMAEAVRVAAQIPQGFKDLLQKRCEERGIMFMPLVNRWREGKQIYRMGNIQVYIDRSVIFVSGPGGVWQPTSLNAALEMAV</sequence>
<dbReference type="InterPro" id="IPR045211">
    <property type="entry name" value="TFP11/STIP/Ntr1"/>
</dbReference>
<feature type="region of interest" description="Disordered" evidence="8">
    <location>
        <begin position="725"/>
        <end position="744"/>
    </location>
</feature>
<feature type="compositionally biased region" description="Acidic residues" evidence="8">
    <location>
        <begin position="100"/>
        <end position="111"/>
    </location>
</feature>
<comment type="similarity">
    <text evidence="2 7">Belongs to the TFP11/STIP family.</text>
</comment>
<accession>A0A6J1SH66</accession>
<dbReference type="InterPro" id="IPR024933">
    <property type="entry name" value="TFP11"/>
</dbReference>
<dbReference type="GO" id="GO:0000390">
    <property type="term" value="P:spliceosomal complex disassembly"/>
    <property type="evidence" value="ECO:0007669"/>
    <property type="project" value="InterPro"/>
</dbReference>
<keyword evidence="4 7" id="KW-0747">Spliceosome</keyword>
<dbReference type="RefSeq" id="XP_026278680.1">
    <property type="nucleotide sequence ID" value="XM_026422895.2"/>
</dbReference>
<dbReference type="PIRSF" id="PIRSF017706">
    <property type="entry name" value="TFIP11"/>
    <property type="match status" value="1"/>
</dbReference>
<evidence type="ECO:0000313" key="11">
    <source>
        <dbReference type="RefSeq" id="XP_026278680.1"/>
    </source>
</evidence>
<evidence type="ECO:0000256" key="7">
    <source>
        <dbReference type="PIRNR" id="PIRNR017706"/>
    </source>
</evidence>
<dbReference type="GO" id="GO:0071008">
    <property type="term" value="C:U2-type post-mRNA release spliceosomal complex"/>
    <property type="evidence" value="ECO:0007669"/>
    <property type="project" value="TreeGrafter"/>
</dbReference>
<gene>
    <name evidence="11" type="primary">LOC113206689</name>
</gene>
<feature type="domain" description="G-patch" evidence="9">
    <location>
        <begin position="171"/>
        <end position="217"/>
    </location>
</feature>
<dbReference type="CTD" id="44238"/>